<dbReference type="AlphaFoldDB" id="A0A916Y8K5"/>
<evidence type="ECO:0000313" key="2">
    <source>
        <dbReference type="Proteomes" id="UP000613160"/>
    </source>
</evidence>
<sequence length="66" mass="7386">MLRAKGDWLKGELVVGGISLMKFPAGAWFPRHVRRNAPWRRAWPVPVAPAPASEAASRPAGHFRWL</sequence>
<protein>
    <submittedName>
        <fullName evidence="1">Uncharacterized protein</fullName>
    </submittedName>
</protein>
<dbReference type="EMBL" id="BMJJ01000011">
    <property type="protein sequence ID" value="GGD33608.1"/>
    <property type="molecule type" value="Genomic_DNA"/>
</dbReference>
<gene>
    <name evidence="1" type="ORF">GCM10011335_40770</name>
</gene>
<evidence type="ECO:0000313" key="1">
    <source>
        <dbReference type="EMBL" id="GGD33608.1"/>
    </source>
</evidence>
<accession>A0A916Y8K5</accession>
<comment type="caution">
    <text evidence="1">The sequence shown here is derived from an EMBL/GenBank/DDBJ whole genome shotgun (WGS) entry which is preliminary data.</text>
</comment>
<organism evidence="1 2">
    <name type="scientific">Aureimonas glaciei</name>
    <dbReference type="NCBI Taxonomy" id="1776957"/>
    <lineage>
        <taxon>Bacteria</taxon>
        <taxon>Pseudomonadati</taxon>
        <taxon>Pseudomonadota</taxon>
        <taxon>Alphaproteobacteria</taxon>
        <taxon>Hyphomicrobiales</taxon>
        <taxon>Aurantimonadaceae</taxon>
        <taxon>Aureimonas</taxon>
    </lineage>
</organism>
<reference evidence="1" key="2">
    <citation type="submission" date="2020-09" db="EMBL/GenBank/DDBJ databases">
        <authorList>
            <person name="Sun Q."/>
            <person name="Zhou Y."/>
        </authorList>
    </citation>
    <scope>NUCLEOTIDE SEQUENCE</scope>
    <source>
        <strain evidence="1">CGMCC 1.15493</strain>
    </source>
</reference>
<reference evidence="1" key="1">
    <citation type="journal article" date="2014" name="Int. J. Syst. Evol. Microbiol.">
        <title>Complete genome sequence of Corynebacterium casei LMG S-19264T (=DSM 44701T), isolated from a smear-ripened cheese.</title>
        <authorList>
            <consortium name="US DOE Joint Genome Institute (JGI-PGF)"/>
            <person name="Walter F."/>
            <person name="Albersmeier A."/>
            <person name="Kalinowski J."/>
            <person name="Ruckert C."/>
        </authorList>
    </citation>
    <scope>NUCLEOTIDE SEQUENCE</scope>
    <source>
        <strain evidence="1">CGMCC 1.15493</strain>
    </source>
</reference>
<dbReference type="Proteomes" id="UP000613160">
    <property type="component" value="Unassembled WGS sequence"/>
</dbReference>
<name>A0A916Y8K5_9HYPH</name>
<keyword evidence="2" id="KW-1185">Reference proteome</keyword>
<proteinExistence type="predicted"/>